<dbReference type="Proteomes" id="UP000245638">
    <property type="component" value="Unassembled WGS sequence"/>
</dbReference>
<accession>A0A2T9X1W8</accession>
<dbReference type="AlphaFoldDB" id="A0A2T9X1W8"/>
<sequence length="159" mass="18541">MIYAFTYLGDNFYIFWLGTKVGTITSDKLTYKGIAEIYIGKKIDNNLTPRDVNEVIRSWYEAFRVGKFSRYPLEWLLSVVNELESDEKIQRILLKNVEKDIESEDEKKALTILGDDTITEINNTIGNSPFTKIAFTDRLYAYITRPPYILKPYVFTDII</sequence>
<proteinExistence type="predicted"/>
<evidence type="ECO:0000313" key="2">
    <source>
        <dbReference type="Proteomes" id="UP000245638"/>
    </source>
</evidence>
<evidence type="ECO:0000313" key="1">
    <source>
        <dbReference type="EMBL" id="PVU74098.1"/>
    </source>
</evidence>
<protein>
    <submittedName>
        <fullName evidence="1">Uncharacterized protein</fullName>
    </submittedName>
</protein>
<comment type="caution">
    <text evidence="1">The sequence shown here is derived from an EMBL/GenBank/DDBJ whole genome shotgun (WGS) entry which is preliminary data.</text>
</comment>
<gene>
    <name evidence="1" type="ORF">DDW13_09040</name>
</gene>
<organism evidence="1 2">
    <name type="scientific">Acidianus hospitalis</name>
    <dbReference type="NCBI Taxonomy" id="563177"/>
    <lineage>
        <taxon>Archaea</taxon>
        <taxon>Thermoproteota</taxon>
        <taxon>Thermoprotei</taxon>
        <taxon>Sulfolobales</taxon>
        <taxon>Sulfolobaceae</taxon>
        <taxon>Acidianus</taxon>
    </lineage>
</organism>
<reference evidence="1 2" key="1">
    <citation type="journal article" date="2015" name="Appl. Environ. Microbiol.">
        <title>Nanoarchaeota, Their Sulfolobales Host, and Nanoarchaeota Virus Distribution across Yellowstone National Park Hot Springs.</title>
        <authorList>
            <person name="Munson-McGee J.H."/>
            <person name="Field E.K."/>
            <person name="Bateson M."/>
            <person name="Rooney C."/>
            <person name="Stepanauskas R."/>
            <person name="Young M.J."/>
        </authorList>
    </citation>
    <scope>NUCLEOTIDE SEQUENCE [LARGE SCALE GENOMIC DNA]</scope>
    <source>
        <strain evidence="1">SCGC AC-742_N10</strain>
    </source>
</reference>
<name>A0A2T9X1W8_9CREN</name>
<dbReference type="EMBL" id="QEFD01000234">
    <property type="protein sequence ID" value="PVU74098.1"/>
    <property type="molecule type" value="Genomic_DNA"/>
</dbReference>